<gene>
    <name evidence="3" type="primary">OJ1188_F05.14</name>
</gene>
<reference evidence="4" key="2">
    <citation type="journal article" date="2008" name="Nucleic Acids Res.">
        <title>The rice annotation project database (RAP-DB): 2008 update.</title>
        <authorList>
            <consortium name="The rice annotation project (RAP)"/>
        </authorList>
    </citation>
    <scope>GENOME REANNOTATION</scope>
    <source>
        <strain evidence="4">cv. Nipponbare</strain>
    </source>
</reference>
<reference evidence="4" key="1">
    <citation type="journal article" date="2005" name="Nature">
        <title>The map-based sequence of the rice genome.</title>
        <authorList>
            <consortium name="International rice genome sequencing project (IRGSP)"/>
            <person name="Matsumoto T."/>
            <person name="Wu J."/>
            <person name="Kanamori H."/>
            <person name="Katayose Y."/>
            <person name="Fujisawa M."/>
            <person name="Namiki N."/>
            <person name="Mizuno H."/>
            <person name="Yamamoto K."/>
            <person name="Antonio B.A."/>
            <person name="Baba T."/>
            <person name="Sakata K."/>
            <person name="Nagamura Y."/>
            <person name="Aoki H."/>
            <person name="Arikawa K."/>
            <person name="Arita K."/>
            <person name="Bito T."/>
            <person name="Chiden Y."/>
            <person name="Fujitsuka N."/>
            <person name="Fukunaka R."/>
            <person name="Hamada M."/>
            <person name="Harada C."/>
            <person name="Hayashi A."/>
            <person name="Hijishita S."/>
            <person name="Honda M."/>
            <person name="Hosokawa S."/>
            <person name="Ichikawa Y."/>
            <person name="Idonuma A."/>
            <person name="Iijima M."/>
            <person name="Ikeda M."/>
            <person name="Ikeno M."/>
            <person name="Ito K."/>
            <person name="Ito S."/>
            <person name="Ito T."/>
            <person name="Ito Y."/>
            <person name="Ito Y."/>
            <person name="Iwabuchi A."/>
            <person name="Kamiya K."/>
            <person name="Karasawa W."/>
            <person name="Kurita K."/>
            <person name="Katagiri S."/>
            <person name="Kikuta A."/>
            <person name="Kobayashi H."/>
            <person name="Kobayashi N."/>
            <person name="Machita K."/>
            <person name="Maehara T."/>
            <person name="Masukawa M."/>
            <person name="Mizubayashi T."/>
            <person name="Mukai Y."/>
            <person name="Nagasaki H."/>
            <person name="Nagata Y."/>
            <person name="Naito S."/>
            <person name="Nakashima M."/>
            <person name="Nakama Y."/>
            <person name="Nakamichi Y."/>
            <person name="Nakamura M."/>
            <person name="Meguro A."/>
            <person name="Negishi M."/>
            <person name="Ohta I."/>
            <person name="Ohta T."/>
            <person name="Okamoto M."/>
            <person name="Ono N."/>
            <person name="Saji S."/>
            <person name="Sakaguchi M."/>
            <person name="Sakai K."/>
            <person name="Shibata M."/>
            <person name="Shimokawa T."/>
            <person name="Song J."/>
            <person name="Takazaki Y."/>
            <person name="Terasawa K."/>
            <person name="Tsugane M."/>
            <person name="Tsuji K."/>
            <person name="Ueda S."/>
            <person name="Waki K."/>
            <person name="Yamagata H."/>
            <person name="Yamamoto M."/>
            <person name="Yamamoto S."/>
            <person name="Yamane H."/>
            <person name="Yoshiki S."/>
            <person name="Yoshihara R."/>
            <person name="Yukawa K."/>
            <person name="Zhong H."/>
            <person name="Yano M."/>
            <person name="Yuan Q."/>
            <person name="Ouyang S."/>
            <person name="Liu J."/>
            <person name="Jones K.M."/>
            <person name="Gansberger K."/>
            <person name="Moffat K."/>
            <person name="Hill J."/>
            <person name="Bera J."/>
            <person name="Fadrosh D."/>
            <person name="Jin S."/>
            <person name="Johri S."/>
            <person name="Kim M."/>
            <person name="Overton L."/>
            <person name="Reardon M."/>
            <person name="Tsitrin T."/>
            <person name="Vuong H."/>
            <person name="Weaver B."/>
            <person name="Ciecko A."/>
            <person name="Tallon L."/>
            <person name="Jackson J."/>
            <person name="Pai G."/>
            <person name="Aken S.V."/>
            <person name="Utterback T."/>
            <person name="Reidmuller S."/>
            <person name="Feldblyum T."/>
            <person name="Hsiao J."/>
            <person name="Zismann V."/>
            <person name="Iobst S."/>
            <person name="de Vazeille A.R."/>
            <person name="Buell C.R."/>
            <person name="Ying K."/>
            <person name="Li Y."/>
            <person name="Lu T."/>
            <person name="Huang Y."/>
            <person name="Zhao Q."/>
            <person name="Feng Q."/>
            <person name="Zhang L."/>
            <person name="Zhu J."/>
            <person name="Weng Q."/>
            <person name="Mu J."/>
            <person name="Lu Y."/>
            <person name="Fan D."/>
            <person name="Liu Y."/>
            <person name="Guan J."/>
            <person name="Zhang Y."/>
            <person name="Yu S."/>
            <person name="Liu X."/>
            <person name="Zhang Y."/>
            <person name="Hong G."/>
            <person name="Han B."/>
            <person name="Choisne N."/>
            <person name="Demange N."/>
            <person name="Orjeda G."/>
            <person name="Samain S."/>
            <person name="Cattolico L."/>
            <person name="Pelletier E."/>
            <person name="Couloux A."/>
            <person name="Segurens B."/>
            <person name="Wincker P."/>
            <person name="D'Hont A."/>
            <person name="Scarpelli C."/>
            <person name="Weissenbach J."/>
            <person name="Salanoubat M."/>
            <person name="Quetier F."/>
            <person name="Yu Y."/>
            <person name="Kim H.R."/>
            <person name="Rambo T."/>
            <person name="Currie J."/>
            <person name="Collura K."/>
            <person name="Luo M."/>
            <person name="Yang T."/>
            <person name="Ammiraju J.S.S."/>
            <person name="Engler F."/>
            <person name="Soderlund C."/>
            <person name="Wing R.A."/>
            <person name="Palmer L.E."/>
            <person name="de la Bastide M."/>
            <person name="Spiegel L."/>
            <person name="Nascimento L."/>
            <person name="Zutavern T."/>
            <person name="O'Shaughnessy A."/>
            <person name="Dike S."/>
            <person name="Dedhia N."/>
            <person name="Preston R."/>
            <person name="Balija V."/>
            <person name="McCombie W.R."/>
            <person name="Chow T."/>
            <person name="Chen H."/>
            <person name="Chung M."/>
            <person name="Chen C."/>
            <person name="Shaw J."/>
            <person name="Wu H."/>
            <person name="Hsiao K."/>
            <person name="Chao Y."/>
            <person name="Chu M."/>
            <person name="Cheng C."/>
            <person name="Hour A."/>
            <person name="Lee P."/>
            <person name="Lin S."/>
            <person name="Lin Y."/>
            <person name="Liou J."/>
            <person name="Liu S."/>
            <person name="Hsing Y."/>
            <person name="Raghuvanshi S."/>
            <person name="Mohanty A."/>
            <person name="Bharti A.K."/>
            <person name="Gaur A."/>
            <person name="Gupta V."/>
            <person name="Kumar D."/>
            <person name="Ravi V."/>
            <person name="Vij S."/>
            <person name="Kapur A."/>
            <person name="Khurana P."/>
            <person name="Khurana P."/>
            <person name="Khurana J.P."/>
            <person name="Tyagi A.K."/>
            <person name="Gaikwad K."/>
            <person name="Singh A."/>
            <person name="Dalal V."/>
            <person name="Srivastava S."/>
            <person name="Dixit A."/>
            <person name="Pal A.K."/>
            <person name="Ghazi I.A."/>
            <person name="Yadav M."/>
            <person name="Pandit A."/>
            <person name="Bhargava A."/>
            <person name="Sureshbabu K."/>
            <person name="Batra K."/>
            <person name="Sharma T.R."/>
            <person name="Mohapatra T."/>
            <person name="Singh N.K."/>
            <person name="Messing J."/>
            <person name="Nelson A.B."/>
            <person name="Fuks G."/>
            <person name="Kavchok S."/>
            <person name="Keizer G."/>
            <person name="Linton E."/>
            <person name="Llaca V."/>
            <person name="Song R."/>
            <person name="Tanyolac B."/>
            <person name="Young S."/>
            <person name="Ho-Il K."/>
            <person name="Hahn J.H."/>
            <person name="Sangsakoo G."/>
            <person name="Vanavichit A."/>
            <person name="de Mattos Luiz.A.T."/>
            <person name="Zimmer P.D."/>
            <person name="Malone G."/>
            <person name="Dellagostin O."/>
            <person name="de Oliveira A.C."/>
            <person name="Bevan M."/>
            <person name="Bancroft I."/>
            <person name="Minx P."/>
            <person name="Cordum H."/>
            <person name="Wilson R."/>
            <person name="Cheng Z."/>
            <person name="Jin W."/>
            <person name="Jiang J."/>
            <person name="Leong S.A."/>
            <person name="Iwama H."/>
            <person name="Gojobori T."/>
            <person name="Itoh T."/>
            <person name="Niimura Y."/>
            <person name="Fujii Y."/>
            <person name="Habara T."/>
            <person name="Sakai H."/>
            <person name="Sato Y."/>
            <person name="Wilson G."/>
            <person name="Kumar K."/>
            <person name="McCouch S."/>
            <person name="Juretic N."/>
            <person name="Hoen D."/>
            <person name="Wright S."/>
            <person name="Bruskiewich R."/>
            <person name="Bureau T."/>
            <person name="Miyao A."/>
            <person name="Hirochika H."/>
            <person name="Nishikawa T."/>
            <person name="Kadowaki K."/>
            <person name="Sugiura M."/>
            <person name="Burr B."/>
            <person name="Sasaki T."/>
        </authorList>
    </citation>
    <scope>NUCLEOTIDE SEQUENCE [LARGE SCALE GENOMIC DNA]</scope>
    <source>
        <strain evidence="4">cv. Nipponbare</strain>
    </source>
</reference>
<dbReference type="PANTHER" id="PTHR48125:SF12">
    <property type="entry name" value="AT HOOK TRANSCRIPTION FACTOR FAMILY-RELATED"/>
    <property type="match status" value="1"/>
</dbReference>
<accession>Q6ZIE9</accession>
<sequence>MWVPLLSSRDEGSAQPAQPAVSLSSSPAARSRLRPRLLSRRPQPSPPPAARRRRLLARPPSAAIPAAGRTSASAPHPQPPSRQPAAASVPAHLQPQLLTRRRPPSHWVAQGSRRMKCKLHKCKCDNQMRQGDKRFFTEVRKLASFLLPIEASPTPPLNHEATARPLRQGMDEHKAKVGVREVQGVYAIEMGAKRVPLLLEGEYLYSHQPKLTVRGEIPQLCALPFCSRCRAVIGPHCLSRSDRHGVAGQTGLGSVRPPSARSDRIRLRRLGIDTPRRHHPGHMAGRSDRPAPAGQTGLEAAVRPAMTLRSDWLPWPMLQREDGVEGNSVIGTATGELRAEREGRVEGNNVVATATDELERVVGLLVSQSRPPTAPACRRPPPALRGSARLLRHRTHLLAAASSACILLAAVLALRLLCWRRPQSRTSRRLQRLLRGDLELLPLVPAIAILVRATLIPPAAAARCSFPRLRPAACEREKREKKSE</sequence>
<feature type="transmembrane region" description="Helical" evidence="2">
    <location>
        <begin position="397"/>
        <end position="419"/>
    </location>
</feature>
<evidence type="ECO:0000313" key="3">
    <source>
        <dbReference type="EMBL" id="BAC99447.1"/>
    </source>
</evidence>
<organism evidence="3 4">
    <name type="scientific">Oryza sativa subsp. japonica</name>
    <name type="common">Rice</name>
    <dbReference type="NCBI Taxonomy" id="39947"/>
    <lineage>
        <taxon>Eukaryota</taxon>
        <taxon>Viridiplantae</taxon>
        <taxon>Streptophyta</taxon>
        <taxon>Embryophyta</taxon>
        <taxon>Tracheophyta</taxon>
        <taxon>Spermatophyta</taxon>
        <taxon>Magnoliopsida</taxon>
        <taxon>Liliopsida</taxon>
        <taxon>Poales</taxon>
        <taxon>Poaceae</taxon>
        <taxon>BOP clade</taxon>
        <taxon>Oryzoideae</taxon>
        <taxon>Oryzeae</taxon>
        <taxon>Oryzinae</taxon>
        <taxon>Oryza</taxon>
        <taxon>Oryza sativa</taxon>
    </lineage>
</organism>
<dbReference type="Proteomes" id="UP000000763">
    <property type="component" value="Chromosome 8"/>
</dbReference>
<feature type="region of interest" description="Disordered" evidence="1">
    <location>
        <begin position="274"/>
        <end position="295"/>
    </location>
</feature>
<evidence type="ECO:0000256" key="2">
    <source>
        <dbReference type="SAM" id="Phobius"/>
    </source>
</evidence>
<keyword evidence="2" id="KW-0472">Membrane</keyword>
<feature type="compositionally biased region" description="Low complexity" evidence="1">
    <location>
        <begin position="13"/>
        <end position="30"/>
    </location>
</feature>
<dbReference type="PANTHER" id="PTHR48125">
    <property type="entry name" value="LP07818P1"/>
    <property type="match status" value="1"/>
</dbReference>
<keyword evidence="2" id="KW-0812">Transmembrane</keyword>
<proteinExistence type="predicted"/>
<name>Q6ZIE9_ORYSJ</name>
<keyword evidence="2" id="KW-1133">Transmembrane helix</keyword>
<feature type="transmembrane region" description="Helical" evidence="2">
    <location>
        <begin position="440"/>
        <end position="460"/>
    </location>
</feature>
<evidence type="ECO:0000256" key="1">
    <source>
        <dbReference type="SAM" id="MobiDB-lite"/>
    </source>
</evidence>
<feature type="region of interest" description="Disordered" evidence="1">
    <location>
        <begin position="1"/>
        <end position="89"/>
    </location>
</feature>
<feature type="compositionally biased region" description="Low complexity" evidence="1">
    <location>
        <begin position="57"/>
        <end position="75"/>
    </location>
</feature>
<dbReference type="AlphaFoldDB" id="Q6ZIE9"/>
<protein>
    <submittedName>
        <fullName evidence="3">Uncharacterized protein</fullName>
    </submittedName>
</protein>
<evidence type="ECO:0000313" key="4">
    <source>
        <dbReference type="Proteomes" id="UP000000763"/>
    </source>
</evidence>
<dbReference type="EMBL" id="AP004005">
    <property type="protein sequence ID" value="BAC99447.1"/>
    <property type="molecule type" value="Genomic_DNA"/>
</dbReference>